<comment type="caution">
    <text evidence="2">The sequence shown here is derived from an EMBL/GenBank/DDBJ whole genome shotgun (WGS) entry which is preliminary data.</text>
</comment>
<dbReference type="OrthoDB" id="7870978at2"/>
<evidence type="ECO:0000313" key="3">
    <source>
        <dbReference type="Proteomes" id="UP000023430"/>
    </source>
</evidence>
<accession>X7F6A3</accession>
<dbReference type="AlphaFoldDB" id="X7F6A3"/>
<dbReference type="EMBL" id="JAME01000021">
    <property type="protein sequence ID" value="ETX28278.1"/>
    <property type="molecule type" value="Genomic_DNA"/>
</dbReference>
<keyword evidence="3" id="KW-1185">Reference proteome</keyword>
<evidence type="ECO:0000256" key="1">
    <source>
        <dbReference type="SAM" id="SignalP"/>
    </source>
</evidence>
<keyword evidence="1" id="KW-0732">Signal</keyword>
<protein>
    <recommendedName>
        <fullName evidence="4">DUF4168 domain-containing protein</fullName>
    </recommendedName>
</protein>
<sequence length="195" mass="20977">MKRIMLASALALSVAGTAYAATEAEMVEIQSYLPNADVSTWTDEQVATAMNVINSDESRSDKMGQLQALYDGETYTRPMPELTEAERTMLMEAAPEANLDMIPQARLDAALVALNSEMSESDRQGRVQELLSTDTAAVSEMNSATAAEVAIINDYAPDVDVSTLSDEQVTSALAIIYSTDSRADAEGRIQTLLAN</sequence>
<organism evidence="2 3">
    <name type="scientific">Roseivivax isoporae LMG 25204</name>
    <dbReference type="NCBI Taxonomy" id="1449351"/>
    <lineage>
        <taxon>Bacteria</taxon>
        <taxon>Pseudomonadati</taxon>
        <taxon>Pseudomonadota</taxon>
        <taxon>Alphaproteobacteria</taxon>
        <taxon>Rhodobacterales</taxon>
        <taxon>Roseobacteraceae</taxon>
        <taxon>Roseivivax</taxon>
    </lineage>
</organism>
<proteinExistence type="predicted"/>
<evidence type="ECO:0000313" key="2">
    <source>
        <dbReference type="EMBL" id="ETX28278.1"/>
    </source>
</evidence>
<dbReference type="Proteomes" id="UP000023430">
    <property type="component" value="Unassembled WGS sequence"/>
</dbReference>
<feature type="chain" id="PRO_5004978568" description="DUF4168 domain-containing protein" evidence="1">
    <location>
        <begin position="21"/>
        <end position="195"/>
    </location>
</feature>
<name>X7F6A3_9RHOB</name>
<feature type="signal peptide" evidence="1">
    <location>
        <begin position="1"/>
        <end position="20"/>
    </location>
</feature>
<evidence type="ECO:0008006" key="4">
    <source>
        <dbReference type="Google" id="ProtNLM"/>
    </source>
</evidence>
<reference evidence="2 3" key="1">
    <citation type="submission" date="2014-01" db="EMBL/GenBank/DDBJ databases">
        <title>Roseivivax isoporae LMG 25204 Genome Sequencing.</title>
        <authorList>
            <person name="Lai Q."/>
            <person name="Li G."/>
            <person name="Shao Z."/>
        </authorList>
    </citation>
    <scope>NUCLEOTIDE SEQUENCE [LARGE SCALE GENOMIC DNA]</scope>
    <source>
        <strain evidence="2 3">LMG 25204</strain>
    </source>
</reference>
<dbReference type="eggNOG" id="ENOG5032SF5">
    <property type="taxonomic scope" value="Bacteria"/>
</dbReference>
<gene>
    <name evidence="2" type="ORF">RISW2_08780</name>
</gene>